<dbReference type="Pfam" id="PF01850">
    <property type="entry name" value="PIN"/>
    <property type="match status" value="1"/>
</dbReference>
<keyword evidence="2 6" id="KW-0540">Nuclease</keyword>
<keyword evidence="1 6" id="KW-1277">Toxin-antitoxin system</keyword>
<organism evidence="8 9">
    <name type="scientific">Sandaracinobacteroides saxicola</name>
    <dbReference type="NCBI Taxonomy" id="2759707"/>
    <lineage>
        <taxon>Bacteria</taxon>
        <taxon>Pseudomonadati</taxon>
        <taxon>Pseudomonadota</taxon>
        <taxon>Alphaproteobacteria</taxon>
        <taxon>Sphingomonadales</taxon>
        <taxon>Sphingosinicellaceae</taxon>
        <taxon>Sandaracinobacteroides</taxon>
    </lineage>
</organism>
<feature type="binding site" evidence="6">
    <location>
        <position position="4"/>
    </location>
    <ligand>
        <name>Mg(2+)</name>
        <dbReference type="ChEBI" id="CHEBI:18420"/>
    </ligand>
</feature>
<keyword evidence="5 6" id="KW-0460">Magnesium</keyword>
<dbReference type="InterPro" id="IPR029060">
    <property type="entry name" value="PIN-like_dom_sf"/>
</dbReference>
<evidence type="ECO:0000313" key="8">
    <source>
        <dbReference type="EMBL" id="QMW24067.1"/>
    </source>
</evidence>
<dbReference type="GO" id="GO:0000287">
    <property type="term" value="F:magnesium ion binding"/>
    <property type="evidence" value="ECO:0007669"/>
    <property type="project" value="UniProtKB-UniRule"/>
</dbReference>
<dbReference type="GO" id="GO:0016787">
    <property type="term" value="F:hydrolase activity"/>
    <property type="evidence" value="ECO:0007669"/>
    <property type="project" value="UniProtKB-KW"/>
</dbReference>
<comment type="cofactor">
    <cofactor evidence="6">
        <name>Mg(2+)</name>
        <dbReference type="ChEBI" id="CHEBI:18420"/>
    </cofactor>
</comment>
<dbReference type="InterPro" id="IPR022907">
    <property type="entry name" value="VapC_family"/>
</dbReference>
<gene>
    <name evidence="6" type="primary">vapC</name>
    <name evidence="8" type="ORF">H3309_06290</name>
</gene>
<evidence type="ECO:0000256" key="4">
    <source>
        <dbReference type="ARBA" id="ARBA00022801"/>
    </source>
</evidence>
<keyword evidence="3 6" id="KW-0479">Metal-binding</keyword>
<dbReference type="GO" id="GO:0004540">
    <property type="term" value="F:RNA nuclease activity"/>
    <property type="evidence" value="ECO:0007669"/>
    <property type="project" value="InterPro"/>
</dbReference>
<dbReference type="EMBL" id="CP059851">
    <property type="protein sequence ID" value="QMW24067.1"/>
    <property type="molecule type" value="Genomic_DNA"/>
</dbReference>
<dbReference type="HAMAP" id="MF_00265">
    <property type="entry name" value="VapC_Nob1"/>
    <property type="match status" value="1"/>
</dbReference>
<dbReference type="RefSeq" id="WP_182297890.1">
    <property type="nucleotide sequence ID" value="NZ_CP059851.1"/>
</dbReference>
<proteinExistence type="inferred from homology"/>
<dbReference type="SUPFAM" id="SSF88723">
    <property type="entry name" value="PIN domain-like"/>
    <property type="match status" value="1"/>
</dbReference>
<dbReference type="InterPro" id="IPR002716">
    <property type="entry name" value="PIN_dom"/>
</dbReference>
<comment type="function">
    <text evidence="6">Toxic component of a toxin-antitoxin (TA) system. An RNase.</text>
</comment>
<evidence type="ECO:0000256" key="6">
    <source>
        <dbReference type="HAMAP-Rule" id="MF_00265"/>
    </source>
</evidence>
<dbReference type="Proteomes" id="UP000515292">
    <property type="component" value="Chromosome"/>
</dbReference>
<dbReference type="CDD" id="cd09873">
    <property type="entry name" value="PIN_Pae0151-like"/>
    <property type="match status" value="1"/>
</dbReference>
<keyword evidence="6" id="KW-0800">Toxin</keyword>
<evidence type="ECO:0000256" key="1">
    <source>
        <dbReference type="ARBA" id="ARBA00022649"/>
    </source>
</evidence>
<reference evidence="8 9" key="1">
    <citation type="submission" date="2020-07" db="EMBL/GenBank/DDBJ databases">
        <title>Complete genome sequence for Sandaracinobacter sp. M6.</title>
        <authorList>
            <person name="Tang Y."/>
            <person name="Liu Q."/>
            <person name="Guo Z."/>
            <person name="Lei P."/>
            <person name="Huang B."/>
        </authorList>
    </citation>
    <scope>NUCLEOTIDE SEQUENCE [LARGE SCALE GENOMIC DNA]</scope>
    <source>
        <strain evidence="8 9">M6</strain>
    </source>
</reference>
<evidence type="ECO:0000256" key="5">
    <source>
        <dbReference type="ARBA" id="ARBA00022842"/>
    </source>
</evidence>
<keyword evidence="9" id="KW-1185">Reference proteome</keyword>
<dbReference type="PANTHER" id="PTHR35901">
    <property type="entry name" value="RIBONUCLEASE VAPC3"/>
    <property type="match status" value="1"/>
</dbReference>
<dbReference type="AlphaFoldDB" id="A0A7G5IL25"/>
<comment type="similarity">
    <text evidence="6">Belongs to the PINc/VapC protein family.</text>
</comment>
<dbReference type="InterPro" id="IPR044153">
    <property type="entry name" value="PIN_Pae0151-like"/>
</dbReference>
<evidence type="ECO:0000256" key="2">
    <source>
        <dbReference type="ARBA" id="ARBA00022722"/>
    </source>
</evidence>
<evidence type="ECO:0000259" key="7">
    <source>
        <dbReference type="Pfam" id="PF01850"/>
    </source>
</evidence>
<dbReference type="PANTHER" id="PTHR35901:SF1">
    <property type="entry name" value="EXONUCLEASE VAPC9"/>
    <property type="match status" value="1"/>
</dbReference>
<name>A0A7G5IL25_9SPHN</name>
<feature type="binding site" evidence="6">
    <location>
        <position position="93"/>
    </location>
    <ligand>
        <name>Mg(2+)</name>
        <dbReference type="ChEBI" id="CHEBI:18420"/>
    </ligand>
</feature>
<sequence length="134" mass="14592">MIVDASVALQWLVQEDGSDAALALLDEGPLTAPDLIFPEVANGLWKKVQRGELQRLPDTLGRLGSILDRIEPTAPCLERATAIAVELRHSAYDCFYLALAEVMDDVVVTSDRKLLRRCADTAFAARLRTLGATA</sequence>
<dbReference type="GO" id="GO:0090729">
    <property type="term" value="F:toxin activity"/>
    <property type="evidence" value="ECO:0007669"/>
    <property type="project" value="UniProtKB-KW"/>
</dbReference>
<feature type="domain" description="PIN" evidence="7">
    <location>
        <begin position="1"/>
        <end position="116"/>
    </location>
</feature>
<dbReference type="KEGG" id="sand:H3309_06290"/>
<dbReference type="InterPro" id="IPR051619">
    <property type="entry name" value="TypeII_TA_RNase_PINc/VapC"/>
</dbReference>
<evidence type="ECO:0000313" key="9">
    <source>
        <dbReference type="Proteomes" id="UP000515292"/>
    </source>
</evidence>
<evidence type="ECO:0000256" key="3">
    <source>
        <dbReference type="ARBA" id="ARBA00022723"/>
    </source>
</evidence>
<protein>
    <recommendedName>
        <fullName evidence="6">Ribonuclease VapC</fullName>
        <shortName evidence="6">RNase VapC</shortName>
        <ecNumber evidence="6">3.1.-.-</ecNumber>
    </recommendedName>
    <alternativeName>
        <fullName evidence="6">Toxin VapC</fullName>
    </alternativeName>
</protein>
<dbReference type="EC" id="3.1.-.-" evidence="6"/>
<accession>A0A7G5IL25</accession>
<keyword evidence="4 6" id="KW-0378">Hydrolase</keyword>
<dbReference type="Gene3D" id="3.40.50.1010">
    <property type="entry name" value="5'-nuclease"/>
    <property type="match status" value="1"/>
</dbReference>